<keyword evidence="2" id="KW-0489">Methyltransferase</keyword>
<feature type="domain" description="Methyltransferase FkbM" evidence="1">
    <location>
        <begin position="105"/>
        <end position="239"/>
    </location>
</feature>
<dbReference type="SUPFAM" id="SSF53335">
    <property type="entry name" value="S-adenosyl-L-methionine-dependent methyltransferases"/>
    <property type="match status" value="1"/>
</dbReference>
<dbReference type="InterPro" id="IPR029063">
    <property type="entry name" value="SAM-dependent_MTases_sf"/>
</dbReference>
<evidence type="ECO:0000259" key="1">
    <source>
        <dbReference type="Pfam" id="PF05050"/>
    </source>
</evidence>
<reference evidence="2 3" key="1">
    <citation type="submission" date="2022-07" db="EMBL/GenBank/DDBJ databases">
        <title>Methylomonas rivi sp. nov., Methylomonas rosea sp. nov., Methylomonas aureus sp. nov. and Methylomonas subterranea sp. nov., four novel methanotrophs isolated from a freshwater creek and the deep terrestrial subsurface.</title>
        <authorList>
            <person name="Abin C."/>
            <person name="Sankaranarayanan K."/>
            <person name="Garner C."/>
            <person name="Sindelar R."/>
            <person name="Kotary K."/>
            <person name="Garner R."/>
            <person name="Barclay S."/>
            <person name="Lawson P."/>
            <person name="Krumholz L."/>
        </authorList>
    </citation>
    <scope>NUCLEOTIDE SEQUENCE [LARGE SCALE GENOMIC DNA]</scope>
    <source>
        <strain evidence="2 3">WSC-6</strain>
    </source>
</reference>
<evidence type="ECO:0000313" key="3">
    <source>
        <dbReference type="Proteomes" id="UP001524586"/>
    </source>
</evidence>
<dbReference type="GO" id="GO:0032259">
    <property type="term" value="P:methylation"/>
    <property type="evidence" value="ECO:0007669"/>
    <property type="project" value="UniProtKB-KW"/>
</dbReference>
<sequence>MKKIYSVISRFPGYIRVFGYYYGIQLFFRVEVGFNVLLKSEKISKYYLPNYKKNIYLRHCVADRSIFWQCLVKNQYSFNRFPQSKRLMSVYDELVNSGQTPLIIDCGGNIGLSSFWYANRFPDAKIVVIEPDQANLDILTLNLEPFSGRVVILKGGVWNRKGFLKIVNPEAGSAAYRVEFLDEESDDSIRCYTINEICEKVDIKNPFIVKIDIEGSQKNLFQNNTEWVSKTNLITLELDDWLLPWQGTSRNFFSCLSQYSFDYLLNGESIFCFRDFYGDS</sequence>
<accession>A0ABT1U287</accession>
<organism evidence="2 3">
    <name type="scientific">Methylomonas rivi</name>
    <dbReference type="NCBI Taxonomy" id="2952226"/>
    <lineage>
        <taxon>Bacteria</taxon>
        <taxon>Pseudomonadati</taxon>
        <taxon>Pseudomonadota</taxon>
        <taxon>Gammaproteobacteria</taxon>
        <taxon>Methylococcales</taxon>
        <taxon>Methylococcaceae</taxon>
        <taxon>Methylomonas</taxon>
    </lineage>
</organism>
<keyword evidence="2" id="KW-0808">Transferase</keyword>
<name>A0ABT1U287_9GAMM</name>
<keyword evidence="3" id="KW-1185">Reference proteome</keyword>
<proteinExistence type="predicted"/>
<evidence type="ECO:0000313" key="2">
    <source>
        <dbReference type="EMBL" id="MCQ8127948.1"/>
    </source>
</evidence>
<dbReference type="Proteomes" id="UP001524586">
    <property type="component" value="Unassembled WGS sequence"/>
</dbReference>
<dbReference type="Pfam" id="PF05050">
    <property type="entry name" value="Methyltransf_21"/>
    <property type="match status" value="1"/>
</dbReference>
<dbReference type="Gene3D" id="3.40.50.150">
    <property type="entry name" value="Vaccinia Virus protein VP39"/>
    <property type="match status" value="1"/>
</dbReference>
<dbReference type="RefSeq" id="WP_256614310.1">
    <property type="nucleotide sequence ID" value="NZ_JANIBK010000019.1"/>
</dbReference>
<dbReference type="EMBL" id="JANIBK010000019">
    <property type="protein sequence ID" value="MCQ8127948.1"/>
    <property type="molecule type" value="Genomic_DNA"/>
</dbReference>
<dbReference type="GO" id="GO:0008168">
    <property type="term" value="F:methyltransferase activity"/>
    <property type="evidence" value="ECO:0007669"/>
    <property type="project" value="UniProtKB-KW"/>
</dbReference>
<dbReference type="NCBIfam" id="TIGR01444">
    <property type="entry name" value="fkbM_fam"/>
    <property type="match status" value="1"/>
</dbReference>
<protein>
    <submittedName>
        <fullName evidence="2">FkbM family methyltransferase</fullName>
    </submittedName>
</protein>
<dbReference type="InterPro" id="IPR006342">
    <property type="entry name" value="FkbM_mtfrase"/>
</dbReference>
<comment type="caution">
    <text evidence="2">The sequence shown here is derived from an EMBL/GenBank/DDBJ whole genome shotgun (WGS) entry which is preliminary data.</text>
</comment>
<gene>
    <name evidence="2" type="ORF">NP596_05680</name>
</gene>